<name>F5XSL6_MICPN</name>
<dbReference type="Pfam" id="PF11716">
    <property type="entry name" value="MDMPI_N"/>
    <property type="match status" value="1"/>
</dbReference>
<dbReference type="InterPro" id="IPR041629">
    <property type="entry name" value="SCP_3"/>
</dbReference>
<feature type="domain" description="Bacterial SCP orthologue" evidence="2">
    <location>
        <begin position="164"/>
        <end position="258"/>
    </location>
</feature>
<dbReference type="eggNOG" id="COG3255">
    <property type="taxonomic scope" value="Bacteria"/>
</dbReference>
<organism evidence="3 4">
    <name type="scientific">Microlunatus phosphovorus (strain ATCC 700054 / DSM 10555 / JCM 9379 / NBRC 101784 / NCIMB 13414 / VKM Ac-1990 / NM-1)</name>
    <dbReference type="NCBI Taxonomy" id="1032480"/>
    <lineage>
        <taxon>Bacteria</taxon>
        <taxon>Bacillati</taxon>
        <taxon>Actinomycetota</taxon>
        <taxon>Actinomycetes</taxon>
        <taxon>Propionibacteriales</taxon>
        <taxon>Propionibacteriaceae</taxon>
        <taxon>Microlunatus</taxon>
    </lineage>
</organism>
<dbReference type="EMBL" id="AP012204">
    <property type="protein sequence ID" value="BAK37274.1"/>
    <property type="molecule type" value="Genomic_DNA"/>
</dbReference>
<dbReference type="RefSeq" id="WP_013865110.1">
    <property type="nucleotide sequence ID" value="NC_015635.1"/>
</dbReference>
<reference evidence="3 4" key="1">
    <citation type="submission" date="2011-05" db="EMBL/GenBank/DDBJ databases">
        <title>Whole genome sequence of Microlunatus phosphovorus NM-1.</title>
        <authorList>
            <person name="Hosoyama A."/>
            <person name="Sasaki K."/>
            <person name="Harada T."/>
            <person name="Igarashi R."/>
            <person name="Kawakoshi A."/>
            <person name="Sasagawa M."/>
            <person name="Fukada J."/>
            <person name="Nakamura S."/>
            <person name="Katano Y."/>
            <person name="Hanada S."/>
            <person name="Kamagata Y."/>
            <person name="Nakamura N."/>
            <person name="Yamazaki S."/>
            <person name="Fujita N."/>
        </authorList>
    </citation>
    <scope>NUCLEOTIDE SEQUENCE [LARGE SCALE GENOMIC DNA]</scope>
    <source>
        <strain evidence="4">ATCC 700054 / DSM 10555 / JCM 9379 / NBRC 101784 / NCIMB 13414 / VKM Ac-1990 / NM-1</strain>
    </source>
</reference>
<keyword evidence="4" id="KW-1185">Reference proteome</keyword>
<dbReference type="InterPro" id="IPR034660">
    <property type="entry name" value="DinB/YfiT-like"/>
</dbReference>
<evidence type="ECO:0008006" key="5">
    <source>
        <dbReference type="Google" id="ProtNLM"/>
    </source>
</evidence>
<gene>
    <name evidence="3" type="ordered locus">MLP_42600</name>
</gene>
<feature type="domain" description="Mycothiol-dependent maleylpyruvate isomerase metal-binding" evidence="1">
    <location>
        <begin position="13"/>
        <end position="150"/>
    </location>
</feature>
<evidence type="ECO:0000259" key="1">
    <source>
        <dbReference type="Pfam" id="PF11716"/>
    </source>
</evidence>
<dbReference type="AlphaFoldDB" id="F5XSL6"/>
<dbReference type="InterPro" id="IPR024344">
    <property type="entry name" value="MDMPI_metal-binding"/>
</dbReference>
<dbReference type="Gene3D" id="3.30.1050.40">
    <property type="match status" value="1"/>
</dbReference>
<dbReference type="STRING" id="1032480.MLP_42600"/>
<evidence type="ECO:0000313" key="3">
    <source>
        <dbReference type="EMBL" id="BAK37274.1"/>
    </source>
</evidence>
<dbReference type="HOGENOM" id="CLU_071263_0_0_11"/>
<dbReference type="Pfam" id="PF17844">
    <property type="entry name" value="SCP_3"/>
    <property type="match status" value="1"/>
</dbReference>
<dbReference type="GO" id="GO:0046872">
    <property type="term" value="F:metal ion binding"/>
    <property type="evidence" value="ECO:0007669"/>
    <property type="project" value="InterPro"/>
</dbReference>
<evidence type="ECO:0000313" key="4">
    <source>
        <dbReference type="Proteomes" id="UP000007947"/>
    </source>
</evidence>
<evidence type="ECO:0000259" key="2">
    <source>
        <dbReference type="Pfam" id="PF17844"/>
    </source>
</evidence>
<sequence length="260" mass="27907">MRHRPTAADALLDQSHALDAWLQALPADAYGRPSVLDGWDVRLLVAHLLLIERGLVRVLKQPSREKPLAPYAFVARYRPSVEAIATSTNDTAAEHTGPELTAQFGTSLDVVAATLADAYPAVVQAPRGPLRAEDWIETRIVELVVHTDDLNRTFPELEPIPLVRSALGRTARCLAGMLADAYPGRSVEVRIPPYAAVQCGVGDPGPTHTRGTPPNVVETDVLTFLRLATGRTAWTDALASGAVHASGLRADLSDVLPLLS</sequence>
<proteinExistence type="predicted"/>
<dbReference type="Proteomes" id="UP000007947">
    <property type="component" value="Chromosome"/>
</dbReference>
<dbReference type="NCBIfam" id="TIGR03083">
    <property type="entry name" value="maleylpyruvate isomerase family mycothiol-dependent enzyme"/>
    <property type="match status" value="1"/>
</dbReference>
<dbReference type="SUPFAM" id="SSF109854">
    <property type="entry name" value="DinB/YfiT-like putative metalloenzymes"/>
    <property type="match status" value="1"/>
</dbReference>
<dbReference type="InterPro" id="IPR017517">
    <property type="entry name" value="Maleyloyr_isom"/>
</dbReference>
<accession>F5XSL6</accession>
<protein>
    <recommendedName>
        <fullName evidence="5">Mycothiol-dependent maleylpyruvate isomerase metal-binding domain-containing protein</fullName>
    </recommendedName>
</protein>
<dbReference type="KEGG" id="mph:MLP_42600"/>